<sequence>MKQKKQKENIVKNPIRWRLTGLFFMVFVLFSILILRLGVIQIIKGEAYAAQAERTDVTPVSYSVPRGKIYDTNHKLVVYNIPEKAIIYTPPKNPQPGELLELAKKLNTFLVMTEKEINKVTDRDLKDIWLLEHNNGTDLITKKEEELYEQEKLNDKDLYKLKLKRITESELKKMDKNLAAIYRKLSSAIALTPTMVKNENVTEEEFAKVNENLDNLPGVDVTTDWKRGRTFGETFWNMLGEVTSADEGLPAEKVDYYTAKGYKLNDRVGKSYIEELYDSVLQGRKEKVKTVTDQDGNVVSTETVSEGKSGKDIVLTIDMEFQAQVEKIMQEELVSAIQKPHTDTLDTAFVVAMEPKTGRILAMSGKVYDRKSGEFTDFTPGTFAYAFEQGSVVKGATVLTGYQTGVRDFGEIELDEVMRFKGSGTFSSYQVMNRINELEALERSSNVYMWKTAIEILGGKYVPNGTLNIDPKKIETIRYYFNQFGLGVPTGIGFNNETAGIKGTNPSTYFQIAIGQLDTYTPMQIAQYITTIANGGYRMKPQLVKEIREPNTNGDEPGNVIDEIEPVVLNQVDMSAEMLKRVQQGFWLVTHGSKGTARGYFKDEPYNAAGKTGTSESYKNGVKTWNLSFAGYAPFDNPKIAIAVIVPNAYRDGYAQPHSAANIISQRVFRAYFDLNKKGQITTND</sequence>
<evidence type="ECO:0000313" key="18">
    <source>
        <dbReference type="Proteomes" id="UP001178288"/>
    </source>
</evidence>
<dbReference type="Gene3D" id="3.90.1310.10">
    <property type="entry name" value="Penicillin-binding protein 2a (Domain 2)"/>
    <property type="match status" value="1"/>
</dbReference>
<dbReference type="GO" id="GO:0071972">
    <property type="term" value="F:peptidoglycan L,D-transpeptidase activity"/>
    <property type="evidence" value="ECO:0007669"/>
    <property type="project" value="TreeGrafter"/>
</dbReference>
<evidence type="ECO:0000256" key="4">
    <source>
        <dbReference type="ARBA" id="ARBA00007171"/>
    </source>
</evidence>
<keyword evidence="12" id="KW-0961">Cell wall biogenesis/degradation</keyword>
<evidence type="ECO:0000256" key="8">
    <source>
        <dbReference type="ARBA" id="ARBA00022960"/>
    </source>
</evidence>
<dbReference type="AlphaFoldDB" id="A0AA95S8I3"/>
<protein>
    <recommendedName>
        <fullName evidence="5">serine-type D-Ala-D-Ala carboxypeptidase</fullName>
        <ecNumber evidence="5">3.4.16.4</ecNumber>
    </recommendedName>
</protein>
<keyword evidence="8" id="KW-0133">Cell shape</keyword>
<reference evidence="17" key="1">
    <citation type="submission" date="2023-05" db="EMBL/GenBank/DDBJ databases">
        <title>Comparative genomics of Bacillaceae isolates and their secondary metabolite potential.</title>
        <authorList>
            <person name="Song L."/>
            <person name="Nielsen L.J."/>
            <person name="Mohite O."/>
            <person name="Xu X."/>
            <person name="Weber T."/>
            <person name="Kovacs A.T."/>
        </authorList>
    </citation>
    <scope>NUCLEOTIDE SEQUENCE</scope>
    <source>
        <strain evidence="17">XLM17</strain>
    </source>
</reference>
<dbReference type="InterPro" id="IPR012338">
    <property type="entry name" value="Beta-lactam/transpept-like"/>
</dbReference>
<dbReference type="Gene3D" id="3.40.710.10">
    <property type="entry name" value="DD-peptidase/beta-lactamase superfamily"/>
    <property type="match status" value="1"/>
</dbReference>
<dbReference type="Gene3D" id="1.10.10.1230">
    <property type="entry name" value="Penicillin-binding protein, N-terminal non-catalytic domain, head sub-domain"/>
    <property type="match status" value="1"/>
</dbReference>
<comment type="subcellular location">
    <subcellularLocation>
        <location evidence="2">Cell membrane</location>
    </subcellularLocation>
    <subcellularLocation>
        <location evidence="1">Membrane</location>
        <topology evidence="1">Single-pass membrane protein</topology>
    </subcellularLocation>
</comment>
<evidence type="ECO:0000256" key="12">
    <source>
        <dbReference type="ARBA" id="ARBA00023316"/>
    </source>
</evidence>
<feature type="transmembrane region" description="Helical" evidence="14">
    <location>
        <begin position="21"/>
        <end position="43"/>
    </location>
</feature>
<dbReference type="Pfam" id="PF00905">
    <property type="entry name" value="Transpeptidase"/>
    <property type="match status" value="1"/>
</dbReference>
<evidence type="ECO:0000256" key="13">
    <source>
        <dbReference type="ARBA" id="ARBA00034000"/>
    </source>
</evidence>
<proteinExistence type="inferred from homology"/>
<evidence type="ECO:0000256" key="5">
    <source>
        <dbReference type="ARBA" id="ARBA00012448"/>
    </source>
</evidence>
<feature type="domain" description="Penicillin-binding protein transpeptidase" evidence="15">
    <location>
        <begin position="349"/>
        <end position="663"/>
    </location>
</feature>
<dbReference type="Proteomes" id="UP001178288">
    <property type="component" value="Chromosome"/>
</dbReference>
<gene>
    <name evidence="17" type="ORF">QNH39_25410</name>
</gene>
<keyword evidence="11 14" id="KW-0472">Membrane</keyword>
<keyword evidence="7 14" id="KW-0812">Transmembrane</keyword>
<dbReference type="SUPFAM" id="SSF56601">
    <property type="entry name" value="beta-lactamase/transpeptidase-like"/>
    <property type="match status" value="1"/>
</dbReference>
<dbReference type="EMBL" id="CP126114">
    <property type="protein sequence ID" value="WHY85875.1"/>
    <property type="molecule type" value="Genomic_DNA"/>
</dbReference>
<keyword evidence="18" id="KW-1185">Reference proteome</keyword>
<keyword evidence="9" id="KW-0573">Peptidoglycan synthesis</keyword>
<evidence type="ECO:0000256" key="14">
    <source>
        <dbReference type="SAM" id="Phobius"/>
    </source>
</evidence>
<keyword evidence="10 14" id="KW-1133">Transmembrane helix</keyword>
<dbReference type="GO" id="GO:0008360">
    <property type="term" value="P:regulation of cell shape"/>
    <property type="evidence" value="ECO:0007669"/>
    <property type="project" value="UniProtKB-KW"/>
</dbReference>
<evidence type="ECO:0000256" key="1">
    <source>
        <dbReference type="ARBA" id="ARBA00004167"/>
    </source>
</evidence>
<evidence type="ECO:0000259" key="16">
    <source>
        <dbReference type="Pfam" id="PF03717"/>
    </source>
</evidence>
<name>A0AA95S8I3_9BACI</name>
<evidence type="ECO:0000256" key="6">
    <source>
        <dbReference type="ARBA" id="ARBA00022475"/>
    </source>
</evidence>
<evidence type="ECO:0000256" key="3">
    <source>
        <dbReference type="ARBA" id="ARBA00004752"/>
    </source>
</evidence>
<evidence type="ECO:0000256" key="11">
    <source>
        <dbReference type="ARBA" id="ARBA00023136"/>
    </source>
</evidence>
<keyword evidence="6" id="KW-1003">Cell membrane</keyword>
<dbReference type="GO" id="GO:0005886">
    <property type="term" value="C:plasma membrane"/>
    <property type="evidence" value="ECO:0007669"/>
    <property type="project" value="UniProtKB-SubCell"/>
</dbReference>
<dbReference type="Pfam" id="PF03717">
    <property type="entry name" value="PBP_dimer"/>
    <property type="match status" value="1"/>
</dbReference>
<dbReference type="RefSeq" id="WP_066093036.1">
    <property type="nucleotide sequence ID" value="NZ_CP126114.1"/>
</dbReference>
<evidence type="ECO:0000256" key="9">
    <source>
        <dbReference type="ARBA" id="ARBA00022984"/>
    </source>
</evidence>
<evidence type="ECO:0000256" key="10">
    <source>
        <dbReference type="ARBA" id="ARBA00022989"/>
    </source>
</evidence>
<dbReference type="InterPro" id="IPR050515">
    <property type="entry name" value="Beta-lactam/transpept"/>
</dbReference>
<dbReference type="SUPFAM" id="SSF56519">
    <property type="entry name" value="Penicillin binding protein dimerisation domain"/>
    <property type="match status" value="1"/>
</dbReference>
<dbReference type="InterPro" id="IPR001460">
    <property type="entry name" value="PCN-bd_Tpept"/>
</dbReference>
<dbReference type="GO" id="GO:0009002">
    <property type="term" value="F:serine-type D-Ala-D-Ala carboxypeptidase activity"/>
    <property type="evidence" value="ECO:0007669"/>
    <property type="project" value="UniProtKB-EC"/>
</dbReference>
<accession>A0AA95S8I3</accession>
<dbReference type="GO" id="GO:0009252">
    <property type="term" value="P:peptidoglycan biosynthetic process"/>
    <property type="evidence" value="ECO:0007669"/>
    <property type="project" value="UniProtKB-KW"/>
</dbReference>
<evidence type="ECO:0000256" key="7">
    <source>
        <dbReference type="ARBA" id="ARBA00022692"/>
    </source>
</evidence>
<dbReference type="GO" id="GO:0008658">
    <property type="term" value="F:penicillin binding"/>
    <property type="evidence" value="ECO:0007669"/>
    <property type="project" value="InterPro"/>
</dbReference>
<dbReference type="PANTHER" id="PTHR30627">
    <property type="entry name" value="PEPTIDOGLYCAN D,D-TRANSPEPTIDASE"/>
    <property type="match status" value="1"/>
</dbReference>
<evidence type="ECO:0000313" key="17">
    <source>
        <dbReference type="EMBL" id="WHY85875.1"/>
    </source>
</evidence>
<dbReference type="KEGG" id="nnv:QNH39_25410"/>
<dbReference type="GO" id="GO:0071555">
    <property type="term" value="P:cell wall organization"/>
    <property type="evidence" value="ECO:0007669"/>
    <property type="project" value="UniProtKB-KW"/>
</dbReference>
<feature type="domain" description="Penicillin-binding protein dimerisation" evidence="16">
    <location>
        <begin position="64"/>
        <end position="301"/>
    </location>
</feature>
<comment type="catalytic activity">
    <reaction evidence="13">
        <text>Preferential cleavage: (Ac)2-L-Lys-D-Ala-|-D-Ala. Also transpeptidation of peptidyl-alanyl moieties that are N-acyl substituents of D-alanine.</text>
        <dbReference type="EC" id="3.4.16.4"/>
    </reaction>
</comment>
<organism evidence="17 18">
    <name type="scientific">Neobacillus novalis</name>
    <dbReference type="NCBI Taxonomy" id="220687"/>
    <lineage>
        <taxon>Bacteria</taxon>
        <taxon>Bacillati</taxon>
        <taxon>Bacillota</taxon>
        <taxon>Bacilli</taxon>
        <taxon>Bacillales</taxon>
        <taxon>Bacillaceae</taxon>
        <taxon>Neobacillus</taxon>
    </lineage>
</organism>
<comment type="similarity">
    <text evidence="4">Belongs to the transpeptidase family.</text>
</comment>
<dbReference type="InterPro" id="IPR005311">
    <property type="entry name" value="PBP_dimer"/>
</dbReference>
<dbReference type="InterPro" id="IPR036138">
    <property type="entry name" value="PBP_dimer_sf"/>
</dbReference>
<comment type="pathway">
    <text evidence="3">Cell wall biogenesis; peptidoglycan biosynthesis.</text>
</comment>
<evidence type="ECO:0000256" key="2">
    <source>
        <dbReference type="ARBA" id="ARBA00004236"/>
    </source>
</evidence>
<dbReference type="PANTHER" id="PTHR30627:SF2">
    <property type="entry name" value="PEPTIDOGLYCAN D,D-TRANSPEPTIDASE MRDA"/>
    <property type="match status" value="1"/>
</dbReference>
<evidence type="ECO:0000259" key="15">
    <source>
        <dbReference type="Pfam" id="PF00905"/>
    </source>
</evidence>
<dbReference type="EC" id="3.4.16.4" evidence="5"/>